<proteinExistence type="predicted"/>
<dbReference type="EMBL" id="OZ034814">
    <property type="protein sequence ID" value="CAL1360139.1"/>
    <property type="molecule type" value="Genomic_DNA"/>
</dbReference>
<dbReference type="Proteomes" id="UP001497516">
    <property type="component" value="Chromosome 10"/>
</dbReference>
<accession>A0AAV2CV18</accession>
<evidence type="ECO:0000313" key="1">
    <source>
        <dbReference type="EMBL" id="CAL1360139.1"/>
    </source>
</evidence>
<protein>
    <submittedName>
        <fullName evidence="1">Uncharacterized protein</fullName>
    </submittedName>
</protein>
<organism evidence="1 2">
    <name type="scientific">Linum trigynum</name>
    <dbReference type="NCBI Taxonomy" id="586398"/>
    <lineage>
        <taxon>Eukaryota</taxon>
        <taxon>Viridiplantae</taxon>
        <taxon>Streptophyta</taxon>
        <taxon>Embryophyta</taxon>
        <taxon>Tracheophyta</taxon>
        <taxon>Spermatophyta</taxon>
        <taxon>Magnoliopsida</taxon>
        <taxon>eudicotyledons</taxon>
        <taxon>Gunneridae</taxon>
        <taxon>Pentapetalae</taxon>
        <taxon>rosids</taxon>
        <taxon>fabids</taxon>
        <taxon>Malpighiales</taxon>
        <taxon>Linaceae</taxon>
        <taxon>Linum</taxon>
    </lineage>
</organism>
<sequence>MKEIGHRHVSAAALDLESRWRARRWRHVGSIDSRWRLWIWNLDGLRTTAIGISAKIIEGRDVRRRRLGMRESEREGGVAERRRQS</sequence>
<reference evidence="1 2" key="1">
    <citation type="submission" date="2024-04" db="EMBL/GenBank/DDBJ databases">
        <authorList>
            <person name="Fracassetti M."/>
        </authorList>
    </citation>
    <scope>NUCLEOTIDE SEQUENCE [LARGE SCALE GENOMIC DNA]</scope>
</reference>
<dbReference type="AlphaFoldDB" id="A0AAV2CV18"/>
<name>A0AAV2CV18_9ROSI</name>
<gene>
    <name evidence="1" type="ORF">LTRI10_LOCUS7593</name>
</gene>
<keyword evidence="2" id="KW-1185">Reference proteome</keyword>
<evidence type="ECO:0000313" key="2">
    <source>
        <dbReference type="Proteomes" id="UP001497516"/>
    </source>
</evidence>